<evidence type="ECO:0008006" key="3">
    <source>
        <dbReference type="Google" id="ProtNLM"/>
    </source>
</evidence>
<evidence type="ECO:0000313" key="2">
    <source>
        <dbReference type="Proteomes" id="UP001224392"/>
    </source>
</evidence>
<dbReference type="EMBL" id="BSYJ01000005">
    <property type="protein sequence ID" value="GMG88074.1"/>
    <property type="molecule type" value="Genomic_DNA"/>
</dbReference>
<accession>A0ABQ6M131</accession>
<evidence type="ECO:0000313" key="1">
    <source>
        <dbReference type="EMBL" id="GMG88074.1"/>
    </source>
</evidence>
<sequence length="98" mass="9771">MIDTRGVNMASYQRDLADCRMYAYNARRSQGGRAAGGAIGGALAGGALGAIVGNSGTAKRAAGAGALIGGISGAGSAVRDENVIVRRCLAGRGYRVLN</sequence>
<reference evidence="1 2" key="1">
    <citation type="submission" date="2023-04" db="EMBL/GenBank/DDBJ databases">
        <title>Marinobulbifer ophiurae gen. nov., sp. Nov., isolate from tissue of brittle star Ophioplocus japonicus.</title>
        <authorList>
            <person name="Kawano K."/>
            <person name="Sawayama S."/>
            <person name="Nakagawa S."/>
        </authorList>
    </citation>
    <scope>NUCLEOTIDE SEQUENCE [LARGE SCALE GENOMIC DNA]</scope>
    <source>
        <strain evidence="1 2">NKW57</strain>
    </source>
</reference>
<organism evidence="1 2">
    <name type="scientific">Biformimicrobium ophioploci</name>
    <dbReference type="NCBI Taxonomy" id="3036711"/>
    <lineage>
        <taxon>Bacteria</taxon>
        <taxon>Pseudomonadati</taxon>
        <taxon>Pseudomonadota</taxon>
        <taxon>Gammaproteobacteria</taxon>
        <taxon>Cellvibrionales</taxon>
        <taxon>Microbulbiferaceae</taxon>
        <taxon>Biformimicrobium</taxon>
    </lineage>
</organism>
<name>A0ABQ6M131_9GAMM</name>
<comment type="caution">
    <text evidence="1">The sequence shown here is derived from an EMBL/GenBank/DDBJ whole genome shotgun (WGS) entry which is preliminary data.</text>
</comment>
<gene>
    <name evidence="1" type="ORF">MNKW57_23950</name>
</gene>
<dbReference type="Proteomes" id="UP001224392">
    <property type="component" value="Unassembled WGS sequence"/>
</dbReference>
<keyword evidence="2" id="KW-1185">Reference proteome</keyword>
<proteinExistence type="predicted"/>
<protein>
    <recommendedName>
        <fullName evidence="3">Glycine zipper 2TM domain-containing protein</fullName>
    </recommendedName>
</protein>